<name>A0ABP8TS88_9ACTN</name>
<gene>
    <name evidence="1" type="ORF">GCM10023195_58290</name>
</gene>
<evidence type="ECO:0000313" key="2">
    <source>
        <dbReference type="Proteomes" id="UP001500212"/>
    </source>
</evidence>
<dbReference type="EMBL" id="BAABHJ010000023">
    <property type="protein sequence ID" value="GAA4613471.1"/>
    <property type="molecule type" value="Genomic_DNA"/>
</dbReference>
<dbReference type="Proteomes" id="UP001500212">
    <property type="component" value="Unassembled WGS sequence"/>
</dbReference>
<organism evidence="1 2">
    <name type="scientific">Actinoallomurus liliacearum</name>
    <dbReference type="NCBI Taxonomy" id="1080073"/>
    <lineage>
        <taxon>Bacteria</taxon>
        <taxon>Bacillati</taxon>
        <taxon>Actinomycetota</taxon>
        <taxon>Actinomycetes</taxon>
        <taxon>Streptosporangiales</taxon>
        <taxon>Thermomonosporaceae</taxon>
        <taxon>Actinoallomurus</taxon>
    </lineage>
</organism>
<proteinExistence type="predicted"/>
<reference evidence="2" key="1">
    <citation type="journal article" date="2019" name="Int. J. Syst. Evol. Microbiol.">
        <title>The Global Catalogue of Microorganisms (GCM) 10K type strain sequencing project: providing services to taxonomists for standard genome sequencing and annotation.</title>
        <authorList>
            <consortium name="The Broad Institute Genomics Platform"/>
            <consortium name="The Broad Institute Genome Sequencing Center for Infectious Disease"/>
            <person name="Wu L."/>
            <person name="Ma J."/>
        </authorList>
    </citation>
    <scope>NUCLEOTIDE SEQUENCE [LARGE SCALE GENOMIC DNA]</scope>
    <source>
        <strain evidence="2">JCM 17938</strain>
    </source>
</reference>
<accession>A0ABP8TS88</accession>
<protein>
    <submittedName>
        <fullName evidence="1">Uncharacterized protein</fullName>
    </submittedName>
</protein>
<keyword evidence="2" id="KW-1185">Reference proteome</keyword>
<comment type="caution">
    <text evidence="1">The sequence shown here is derived from an EMBL/GenBank/DDBJ whole genome shotgun (WGS) entry which is preliminary data.</text>
</comment>
<dbReference type="RefSeq" id="WP_345361429.1">
    <property type="nucleotide sequence ID" value="NZ_BAABHJ010000023.1"/>
</dbReference>
<sequence length="334" mass="35871">MNKLTDYVLAIRTAGSPPVPNVAKTVDLVPGEGDAITSVINGLRASGLTPADFRARVIFLAPEGISGLATYAALCGFAGRRIDAYADGTVLEFSRLDRQAEAFVDAGKPSEFLVWAQVGGPTAEGVPTVQLGAGEQGLVSPEAASVIRYAARLRMVPPDTAREALAMFVLVAALRRRADDRFPYLSTGTEPAPVSKEDPNQGIDLEAVRREAARFRQEFRAARKGAEVVSPVPVSARNRRLAEANAVDIRELLRRLGSSPDERGLWYCPRPGRHSDGGQSPSVKVFGDNRARCHRCDPEKAGPVRLAVDVLDITPDEAANFILNSDRVINMCAA</sequence>
<evidence type="ECO:0000313" key="1">
    <source>
        <dbReference type="EMBL" id="GAA4613471.1"/>
    </source>
</evidence>